<dbReference type="RefSeq" id="WP_097554955.1">
    <property type="nucleotide sequence ID" value="NZ_PCMW01000141.1"/>
</dbReference>
<gene>
    <name evidence="1" type="ORF">B0A77_14950</name>
</gene>
<reference evidence="1 2" key="1">
    <citation type="submission" date="2017-09" db="EMBL/GenBank/DDBJ databases">
        <title>Whole genomes of Flavobacteriaceae.</title>
        <authorList>
            <person name="Stine C."/>
            <person name="Li C."/>
            <person name="Tadesse D."/>
        </authorList>
    </citation>
    <scope>NUCLEOTIDE SEQUENCE [LARGE SCALE GENOMIC DNA]</scope>
    <source>
        <strain evidence="1 2">ATCC 35036</strain>
    </source>
</reference>
<dbReference type="EMBL" id="PCMW01000141">
    <property type="protein sequence ID" value="PDS21853.1"/>
    <property type="molecule type" value="Genomic_DNA"/>
</dbReference>
<sequence length="171" mass="20320">MAKNEQRKNFNIADPLIQLDKIINQQTKYKLGEKGYSFYDIKNLKPVFAFDYLSLSGTELCFNSNNLDTKDYIGLLEGLKKISAISYNELKNIPNYRFHSIDFSDKRVSISRKIFKQILTFKDNLLKDEELPNLYQFDLQYVQEARACGFLYKGVFYLVWYDRHHKIYPRV</sequence>
<evidence type="ECO:0000313" key="2">
    <source>
        <dbReference type="Proteomes" id="UP000220828"/>
    </source>
</evidence>
<name>A0A2H3K8G2_9FLAO</name>
<accession>A0A2H3K8G2</accession>
<organism evidence="1 2">
    <name type="scientific">Flavobacterium branchiophilum</name>
    <dbReference type="NCBI Taxonomy" id="55197"/>
    <lineage>
        <taxon>Bacteria</taxon>
        <taxon>Pseudomonadati</taxon>
        <taxon>Bacteroidota</taxon>
        <taxon>Flavobacteriia</taxon>
        <taxon>Flavobacteriales</taxon>
        <taxon>Flavobacteriaceae</taxon>
        <taxon>Flavobacterium</taxon>
    </lineage>
</organism>
<protein>
    <submittedName>
        <fullName evidence="1">Uncharacterized protein</fullName>
    </submittedName>
</protein>
<dbReference type="OrthoDB" id="7067985at2"/>
<dbReference type="AlphaFoldDB" id="A0A2H3K8G2"/>
<evidence type="ECO:0000313" key="1">
    <source>
        <dbReference type="EMBL" id="PDS21853.1"/>
    </source>
</evidence>
<dbReference type="Proteomes" id="UP000220828">
    <property type="component" value="Unassembled WGS sequence"/>
</dbReference>
<proteinExistence type="predicted"/>
<comment type="caution">
    <text evidence="1">The sequence shown here is derived from an EMBL/GenBank/DDBJ whole genome shotgun (WGS) entry which is preliminary data.</text>
</comment>